<evidence type="ECO:0000256" key="3">
    <source>
        <dbReference type="ARBA" id="ARBA00022989"/>
    </source>
</evidence>
<feature type="domain" description="Methylamine utilisation protein MauE" evidence="6">
    <location>
        <begin position="1"/>
        <end position="123"/>
    </location>
</feature>
<feature type="transmembrane region" description="Helical" evidence="5">
    <location>
        <begin position="109"/>
        <end position="126"/>
    </location>
</feature>
<dbReference type="Pfam" id="PF07291">
    <property type="entry name" value="MauE"/>
    <property type="match status" value="1"/>
</dbReference>
<evidence type="ECO:0000256" key="4">
    <source>
        <dbReference type="ARBA" id="ARBA00023136"/>
    </source>
</evidence>
<keyword evidence="3 5" id="KW-1133">Transmembrane helix</keyword>
<dbReference type="GO" id="GO:0030416">
    <property type="term" value="P:methylamine metabolic process"/>
    <property type="evidence" value="ECO:0007669"/>
    <property type="project" value="InterPro"/>
</dbReference>
<dbReference type="Proteomes" id="UP000784286">
    <property type="component" value="Unassembled WGS sequence"/>
</dbReference>
<evidence type="ECO:0000256" key="5">
    <source>
        <dbReference type="SAM" id="Phobius"/>
    </source>
</evidence>
<feature type="transmembrane region" description="Helical" evidence="5">
    <location>
        <begin position="138"/>
        <end position="161"/>
    </location>
</feature>
<dbReference type="EMBL" id="JAHLFJ010000050">
    <property type="protein sequence ID" value="MBU3856000.1"/>
    <property type="molecule type" value="Genomic_DNA"/>
</dbReference>
<dbReference type="InterPro" id="IPR009908">
    <property type="entry name" value="Methylamine_util_MauE"/>
</dbReference>
<accession>A0A948TMV8</accession>
<dbReference type="GO" id="GO:0016020">
    <property type="term" value="C:membrane"/>
    <property type="evidence" value="ECO:0007669"/>
    <property type="project" value="UniProtKB-SubCell"/>
</dbReference>
<comment type="subcellular location">
    <subcellularLocation>
        <location evidence="1">Membrane</location>
        <topology evidence="1">Multi-pass membrane protein</topology>
    </subcellularLocation>
</comment>
<evidence type="ECO:0000256" key="2">
    <source>
        <dbReference type="ARBA" id="ARBA00022692"/>
    </source>
</evidence>
<organism evidence="7 8">
    <name type="scientific">Candidatus Phocaeicola excrementipullorum</name>
    <dbReference type="NCBI Taxonomy" id="2838731"/>
    <lineage>
        <taxon>Bacteria</taxon>
        <taxon>Pseudomonadati</taxon>
        <taxon>Bacteroidota</taxon>
        <taxon>Bacteroidia</taxon>
        <taxon>Bacteroidales</taxon>
        <taxon>Bacteroidaceae</taxon>
        <taxon>Phocaeicola</taxon>
    </lineage>
</organism>
<comment type="caution">
    <text evidence="7">The sequence shown here is derived from an EMBL/GenBank/DDBJ whole genome shotgun (WGS) entry which is preliminary data.</text>
</comment>
<keyword evidence="4 5" id="KW-0472">Membrane</keyword>
<reference evidence="7" key="2">
    <citation type="submission" date="2021-04" db="EMBL/GenBank/DDBJ databases">
        <authorList>
            <person name="Gilroy R."/>
        </authorList>
    </citation>
    <scope>NUCLEOTIDE SEQUENCE</scope>
    <source>
        <strain evidence="7">8470</strain>
    </source>
</reference>
<feature type="transmembrane region" description="Helical" evidence="5">
    <location>
        <begin position="70"/>
        <end position="89"/>
    </location>
</feature>
<dbReference type="NCBIfam" id="NF045576">
    <property type="entry name" value="BT_3928_fam"/>
    <property type="match status" value="1"/>
</dbReference>
<protein>
    <submittedName>
        <fullName evidence="7">DoxX family protein</fullName>
    </submittedName>
</protein>
<feature type="transmembrane region" description="Helical" evidence="5">
    <location>
        <begin position="385"/>
        <end position="402"/>
    </location>
</feature>
<reference evidence="7" key="1">
    <citation type="journal article" date="2021" name="PeerJ">
        <title>Extensive microbial diversity within the chicken gut microbiome revealed by metagenomics and culture.</title>
        <authorList>
            <person name="Gilroy R."/>
            <person name="Ravi A."/>
            <person name="Getino M."/>
            <person name="Pursley I."/>
            <person name="Horton D.L."/>
            <person name="Alikhan N.F."/>
            <person name="Baker D."/>
            <person name="Gharbi K."/>
            <person name="Hall N."/>
            <person name="Watson M."/>
            <person name="Adriaenssens E.M."/>
            <person name="Foster-Nyarko E."/>
            <person name="Jarju S."/>
            <person name="Secka A."/>
            <person name="Antonio M."/>
            <person name="Oren A."/>
            <person name="Chaudhuri R.R."/>
            <person name="La Ragione R."/>
            <person name="Hildebrand F."/>
            <person name="Pallen M.J."/>
        </authorList>
    </citation>
    <scope>NUCLEOTIDE SEQUENCE</scope>
    <source>
        <strain evidence="7">8470</strain>
    </source>
</reference>
<dbReference type="AlphaFoldDB" id="A0A948TMV8"/>
<name>A0A948TMV8_9BACT</name>
<evidence type="ECO:0000259" key="6">
    <source>
        <dbReference type="Pfam" id="PF07291"/>
    </source>
</evidence>
<evidence type="ECO:0000256" key="1">
    <source>
        <dbReference type="ARBA" id="ARBA00004141"/>
    </source>
</evidence>
<sequence length="424" mass="48374">MAAVFLFSGFVKANDPLGTVYKVQDYLDAWGAFSLSGGSFPYLASFLMAAFEFSIGVYLLFGIRRWATSILVLLFMSVMTPLTLWLAIANPISDCGCFGDAVVLTNWETFFKNLVLLAAAVCLFKWRRFIFKLVTTKVDWLISLYSIIFILFFTIFCYRYLPVFDFLPYHIGADIRKGMEIPEGEKPSVYETIFTYEKDGVKKDFTIDNYPGDSLWTFVDSHTVLKEKGYEPPIQDFALMSYEDGTNLTDEILADSQYVFLLVAPWLDRADDSSIDLINEIYDYSVEHDYRFLCVTSSTDEAISAWQENTGAEYPFALADEITLKSMVRYNPGLMLLKNGVVLNKWSANALPDEYQLNAPLDRLPLGEIQLKGVSRKLMEVTGSFLAPLAALTIIDLLWMKYRRRKEKKQKKVPDKADNENPEE</sequence>
<evidence type="ECO:0000313" key="8">
    <source>
        <dbReference type="Proteomes" id="UP000784286"/>
    </source>
</evidence>
<gene>
    <name evidence="7" type="ORF">H9928_05505</name>
</gene>
<evidence type="ECO:0000313" key="7">
    <source>
        <dbReference type="EMBL" id="MBU3856000.1"/>
    </source>
</evidence>
<proteinExistence type="predicted"/>
<feature type="transmembrane region" description="Helical" evidence="5">
    <location>
        <begin position="40"/>
        <end position="63"/>
    </location>
</feature>
<keyword evidence="2 5" id="KW-0812">Transmembrane</keyword>